<protein>
    <submittedName>
        <fullName evidence="2">Uncharacterized protein</fullName>
    </submittedName>
</protein>
<evidence type="ECO:0000256" key="1">
    <source>
        <dbReference type="SAM" id="Phobius"/>
    </source>
</evidence>
<dbReference type="VEuPathDB" id="FungiDB:Z519_12221"/>
<dbReference type="RefSeq" id="XP_016613779.1">
    <property type="nucleotide sequence ID" value="XM_016769927.1"/>
</dbReference>
<dbReference type="HOGENOM" id="CLU_839374_0_0_1"/>
<keyword evidence="1" id="KW-0812">Transmembrane</keyword>
<reference evidence="2" key="1">
    <citation type="submission" date="2015-01" db="EMBL/GenBank/DDBJ databases">
        <title>The Genome Sequence of Cladophialophora bantiana CBS 173.52.</title>
        <authorList>
            <consortium name="The Broad Institute Genomics Platform"/>
            <person name="Cuomo C."/>
            <person name="de Hoog S."/>
            <person name="Gorbushina A."/>
            <person name="Stielow B."/>
            <person name="Teixiera M."/>
            <person name="Abouelleil A."/>
            <person name="Chapman S.B."/>
            <person name="Priest M."/>
            <person name="Young S.K."/>
            <person name="Wortman J."/>
            <person name="Nusbaum C."/>
            <person name="Birren B."/>
        </authorList>
    </citation>
    <scope>NUCLEOTIDE SEQUENCE [LARGE SCALE GENOMIC DNA]</scope>
    <source>
        <strain evidence="2">CBS 173.52</strain>
    </source>
</reference>
<proteinExistence type="predicted"/>
<dbReference type="EMBL" id="KN847006">
    <property type="protein sequence ID" value="KIW87110.1"/>
    <property type="molecule type" value="Genomic_DNA"/>
</dbReference>
<dbReference type="Proteomes" id="UP000053789">
    <property type="component" value="Unassembled WGS sequence"/>
</dbReference>
<dbReference type="GeneID" id="27705149"/>
<evidence type="ECO:0000313" key="3">
    <source>
        <dbReference type="Proteomes" id="UP000053789"/>
    </source>
</evidence>
<keyword evidence="1" id="KW-0472">Membrane</keyword>
<keyword evidence="3" id="KW-1185">Reference proteome</keyword>
<gene>
    <name evidence="2" type="ORF">Z519_12221</name>
</gene>
<name>A0A0D2H8B2_CLAB1</name>
<feature type="transmembrane region" description="Helical" evidence="1">
    <location>
        <begin position="281"/>
        <end position="302"/>
    </location>
</feature>
<accession>A0A0D2H8B2</accession>
<evidence type="ECO:0000313" key="2">
    <source>
        <dbReference type="EMBL" id="KIW87110.1"/>
    </source>
</evidence>
<dbReference type="OrthoDB" id="3561681at2759"/>
<organism evidence="2 3">
    <name type="scientific">Cladophialophora bantiana (strain ATCC 10958 / CBS 173.52 / CDC B-1940 / NIH 8579)</name>
    <name type="common">Xylohypha bantiana</name>
    <dbReference type="NCBI Taxonomy" id="1442370"/>
    <lineage>
        <taxon>Eukaryota</taxon>
        <taxon>Fungi</taxon>
        <taxon>Dikarya</taxon>
        <taxon>Ascomycota</taxon>
        <taxon>Pezizomycotina</taxon>
        <taxon>Eurotiomycetes</taxon>
        <taxon>Chaetothyriomycetidae</taxon>
        <taxon>Chaetothyriales</taxon>
        <taxon>Herpotrichiellaceae</taxon>
        <taxon>Cladophialophora</taxon>
    </lineage>
</organism>
<keyword evidence="1" id="KW-1133">Transmembrane helix</keyword>
<sequence length="331" mass="38076">MDPRHYLHLLEVRVDVRGSQIAILCEFLQNEPGSATIVFNFMDGRWSRSVEEPQRRLEESVKIADGLSLAVDPLFIHSIFFTSSHRWWMSSLSSINDQLITYEKRLQQEIDDETEASDVYSVINRALNSIAARLRRYASELLTAPEILGGIKEHHDSFSQQQAEENQQKYYRVSKCLSQICSHMKQVRILLEELEVKLKNILALLFNRMQIANDRPMVSNGRKMHSILQATREDSEISRIIAAKQGQIAEETQKDNVAMKTAFLAMPLFAQDDYLTNGAKVWVWVVCTVPSTCVAFAFYSYWRPRHELRKKNSPYAVTGHENGRVLQRGLA</sequence>
<dbReference type="AlphaFoldDB" id="A0A0D2H8B2"/>